<dbReference type="NCBIfam" id="TIGR00254">
    <property type="entry name" value="GGDEF"/>
    <property type="match status" value="1"/>
</dbReference>
<dbReference type="PANTHER" id="PTHR45138:SF9">
    <property type="entry name" value="DIGUANYLATE CYCLASE DGCM-RELATED"/>
    <property type="match status" value="1"/>
</dbReference>
<dbReference type="InterPro" id="IPR000160">
    <property type="entry name" value="GGDEF_dom"/>
</dbReference>
<dbReference type="InterPro" id="IPR029787">
    <property type="entry name" value="Nucleotide_cyclase"/>
</dbReference>
<dbReference type="GO" id="GO:0005886">
    <property type="term" value="C:plasma membrane"/>
    <property type="evidence" value="ECO:0007669"/>
    <property type="project" value="TreeGrafter"/>
</dbReference>
<reference evidence="3" key="2">
    <citation type="journal article" date="2014" name="ISME J.">
        <title>Microbial stratification in low pH oxic and suboxic macroscopic growths along an acid mine drainage.</title>
        <authorList>
            <person name="Mendez-Garcia C."/>
            <person name="Mesa V."/>
            <person name="Sprenger R.R."/>
            <person name="Richter M."/>
            <person name="Diez M.S."/>
            <person name="Solano J."/>
            <person name="Bargiela R."/>
            <person name="Golyshina O.V."/>
            <person name="Manteca A."/>
            <person name="Ramos J.L."/>
            <person name="Gallego J.R."/>
            <person name="Llorente I."/>
            <person name="Martins Dos Santos V.A."/>
            <person name="Jensen O.N."/>
            <person name="Pelaez A.I."/>
            <person name="Sanchez J."/>
            <person name="Ferrer M."/>
        </authorList>
    </citation>
    <scope>NUCLEOTIDE SEQUENCE</scope>
</reference>
<dbReference type="PROSITE" id="PS50887">
    <property type="entry name" value="GGDEF"/>
    <property type="match status" value="1"/>
</dbReference>
<sequence>AHRAAKQRQLLNWMGTAGVAGGLVIVLLSYILISDRRHRRQLLLLANADPLTSLPNRGHTAQLATLALDSAIEHSRPLTVALLDFDHFKTINDQCGHAAGDHVLREFARLSHEALRGTDILGRWGGEEFLLVLPEATLDSALLTVERLRALASGIDISAGEPPTQLRVTFSAGLATTAEGPRTTR</sequence>
<dbReference type="CDD" id="cd01949">
    <property type="entry name" value="GGDEF"/>
    <property type="match status" value="1"/>
</dbReference>
<dbReference type="PANTHER" id="PTHR45138">
    <property type="entry name" value="REGULATORY COMPONENTS OF SENSORY TRANSDUCTION SYSTEM"/>
    <property type="match status" value="1"/>
</dbReference>
<evidence type="ECO:0000256" key="1">
    <source>
        <dbReference type="SAM" id="Phobius"/>
    </source>
</evidence>
<dbReference type="AlphaFoldDB" id="T1DG18"/>
<dbReference type="Gene3D" id="3.30.70.270">
    <property type="match status" value="1"/>
</dbReference>
<accession>T1DG18</accession>
<dbReference type="InterPro" id="IPR043128">
    <property type="entry name" value="Rev_trsase/Diguanyl_cyclase"/>
</dbReference>
<organism evidence="3">
    <name type="scientific">mine drainage metagenome</name>
    <dbReference type="NCBI Taxonomy" id="410659"/>
    <lineage>
        <taxon>unclassified sequences</taxon>
        <taxon>metagenomes</taxon>
        <taxon>ecological metagenomes</taxon>
    </lineage>
</organism>
<proteinExistence type="predicted"/>
<dbReference type="EMBL" id="AUZX01000350">
    <property type="protein sequence ID" value="EQD80835.1"/>
    <property type="molecule type" value="Genomic_DNA"/>
</dbReference>
<name>T1DG18_9ZZZZ</name>
<comment type="caution">
    <text evidence="3">The sequence shown here is derived from an EMBL/GenBank/DDBJ whole genome shotgun (WGS) entry which is preliminary data.</text>
</comment>
<dbReference type="Pfam" id="PF00990">
    <property type="entry name" value="GGDEF"/>
    <property type="match status" value="1"/>
</dbReference>
<feature type="non-terminal residue" evidence="3">
    <location>
        <position position="1"/>
    </location>
</feature>
<gene>
    <name evidence="3" type="ORF">B1A_00467</name>
</gene>
<keyword evidence="1" id="KW-1133">Transmembrane helix</keyword>
<keyword evidence="1" id="KW-0472">Membrane</keyword>
<dbReference type="InterPro" id="IPR050469">
    <property type="entry name" value="Diguanylate_Cyclase"/>
</dbReference>
<reference evidence="3" key="1">
    <citation type="submission" date="2013-08" db="EMBL/GenBank/DDBJ databases">
        <authorList>
            <person name="Mendez C."/>
            <person name="Richter M."/>
            <person name="Ferrer M."/>
            <person name="Sanchez J."/>
        </authorList>
    </citation>
    <scope>NUCLEOTIDE SEQUENCE</scope>
</reference>
<dbReference type="GO" id="GO:1902201">
    <property type="term" value="P:negative regulation of bacterial-type flagellum-dependent cell motility"/>
    <property type="evidence" value="ECO:0007669"/>
    <property type="project" value="TreeGrafter"/>
</dbReference>
<evidence type="ECO:0000259" key="2">
    <source>
        <dbReference type="PROSITE" id="PS50887"/>
    </source>
</evidence>
<dbReference type="GO" id="GO:0052621">
    <property type="term" value="F:diguanylate cyclase activity"/>
    <property type="evidence" value="ECO:0007669"/>
    <property type="project" value="TreeGrafter"/>
</dbReference>
<dbReference type="SMART" id="SM00267">
    <property type="entry name" value="GGDEF"/>
    <property type="match status" value="1"/>
</dbReference>
<dbReference type="GO" id="GO:0043709">
    <property type="term" value="P:cell adhesion involved in single-species biofilm formation"/>
    <property type="evidence" value="ECO:0007669"/>
    <property type="project" value="TreeGrafter"/>
</dbReference>
<dbReference type="SUPFAM" id="SSF55073">
    <property type="entry name" value="Nucleotide cyclase"/>
    <property type="match status" value="1"/>
</dbReference>
<evidence type="ECO:0000313" key="3">
    <source>
        <dbReference type="EMBL" id="EQD80835.1"/>
    </source>
</evidence>
<protein>
    <submittedName>
        <fullName evidence="3">Response regulator PleD</fullName>
    </submittedName>
</protein>
<feature type="transmembrane region" description="Helical" evidence="1">
    <location>
        <begin position="13"/>
        <end position="33"/>
    </location>
</feature>
<keyword evidence="1" id="KW-0812">Transmembrane</keyword>
<feature type="domain" description="GGDEF" evidence="2">
    <location>
        <begin position="76"/>
        <end position="185"/>
    </location>
</feature>